<sequence>MSQCQTARGSENLISFHRGKAQRIQQKPIPMRGASGGVETCKAQLPLLLAARRRRHHHFFFTLRTDPCPVRSAADPYMPVLACTWHLQSAKSLHGYCDFAPPGLGCCLSVEGRAHPFASREGGKGRYRSPDVRRATAKIVHSTVPSQAAREVFHDIVPRPRYNICRLSEYQYTGDPSNTRGPLPGFLKWTTFCCMVTGALAPRLLPIALNSCLSGRENSLMRAIGEAGTAGLPARHGDY</sequence>
<evidence type="ECO:0000313" key="1">
    <source>
        <dbReference type="EMBL" id="KAK3369076.1"/>
    </source>
</evidence>
<name>A0AAE0K438_9PEZI</name>
<evidence type="ECO:0000313" key="2">
    <source>
        <dbReference type="Proteomes" id="UP001287356"/>
    </source>
</evidence>
<proteinExistence type="predicted"/>
<gene>
    <name evidence="1" type="ORF">B0T24DRAFT_352578</name>
</gene>
<comment type="caution">
    <text evidence="1">The sequence shown here is derived from an EMBL/GenBank/DDBJ whole genome shotgun (WGS) entry which is preliminary data.</text>
</comment>
<organism evidence="1 2">
    <name type="scientific">Lasiosphaeria ovina</name>
    <dbReference type="NCBI Taxonomy" id="92902"/>
    <lineage>
        <taxon>Eukaryota</taxon>
        <taxon>Fungi</taxon>
        <taxon>Dikarya</taxon>
        <taxon>Ascomycota</taxon>
        <taxon>Pezizomycotina</taxon>
        <taxon>Sordariomycetes</taxon>
        <taxon>Sordariomycetidae</taxon>
        <taxon>Sordariales</taxon>
        <taxon>Lasiosphaeriaceae</taxon>
        <taxon>Lasiosphaeria</taxon>
    </lineage>
</organism>
<reference evidence="1" key="2">
    <citation type="submission" date="2023-06" db="EMBL/GenBank/DDBJ databases">
        <authorList>
            <consortium name="Lawrence Berkeley National Laboratory"/>
            <person name="Haridas S."/>
            <person name="Hensen N."/>
            <person name="Bonometti L."/>
            <person name="Westerberg I."/>
            <person name="Brannstrom I.O."/>
            <person name="Guillou S."/>
            <person name="Cros-Aarteil S."/>
            <person name="Calhoun S."/>
            <person name="Kuo A."/>
            <person name="Mondo S."/>
            <person name="Pangilinan J."/>
            <person name="Riley R."/>
            <person name="Labutti K."/>
            <person name="Andreopoulos B."/>
            <person name="Lipzen A."/>
            <person name="Chen C."/>
            <person name="Yanf M."/>
            <person name="Daum C."/>
            <person name="Ng V."/>
            <person name="Clum A."/>
            <person name="Steindorff A."/>
            <person name="Ohm R."/>
            <person name="Martin F."/>
            <person name="Silar P."/>
            <person name="Natvig D."/>
            <person name="Lalanne C."/>
            <person name="Gautier V."/>
            <person name="Ament-Velasquez S.L."/>
            <person name="Kruys A."/>
            <person name="Hutchinson M.I."/>
            <person name="Powell A.J."/>
            <person name="Barry K."/>
            <person name="Miller A.N."/>
            <person name="Grigoriev I.V."/>
            <person name="Debuchy R."/>
            <person name="Gladieux P."/>
            <person name="Thoren M.H."/>
            <person name="Johannesson H."/>
        </authorList>
    </citation>
    <scope>NUCLEOTIDE SEQUENCE</scope>
    <source>
        <strain evidence="1">CBS 958.72</strain>
    </source>
</reference>
<protein>
    <submittedName>
        <fullName evidence="1">Uncharacterized protein</fullName>
    </submittedName>
</protein>
<reference evidence="1" key="1">
    <citation type="journal article" date="2023" name="Mol. Phylogenet. Evol.">
        <title>Genome-scale phylogeny and comparative genomics of the fungal order Sordariales.</title>
        <authorList>
            <person name="Hensen N."/>
            <person name="Bonometti L."/>
            <person name="Westerberg I."/>
            <person name="Brannstrom I.O."/>
            <person name="Guillou S."/>
            <person name="Cros-Aarteil S."/>
            <person name="Calhoun S."/>
            <person name="Haridas S."/>
            <person name="Kuo A."/>
            <person name="Mondo S."/>
            <person name="Pangilinan J."/>
            <person name="Riley R."/>
            <person name="LaButti K."/>
            <person name="Andreopoulos B."/>
            <person name="Lipzen A."/>
            <person name="Chen C."/>
            <person name="Yan M."/>
            <person name="Daum C."/>
            <person name="Ng V."/>
            <person name="Clum A."/>
            <person name="Steindorff A."/>
            <person name="Ohm R.A."/>
            <person name="Martin F."/>
            <person name="Silar P."/>
            <person name="Natvig D.O."/>
            <person name="Lalanne C."/>
            <person name="Gautier V."/>
            <person name="Ament-Velasquez S.L."/>
            <person name="Kruys A."/>
            <person name="Hutchinson M.I."/>
            <person name="Powell A.J."/>
            <person name="Barry K."/>
            <person name="Miller A.N."/>
            <person name="Grigoriev I.V."/>
            <person name="Debuchy R."/>
            <person name="Gladieux P."/>
            <person name="Hiltunen Thoren M."/>
            <person name="Johannesson H."/>
        </authorList>
    </citation>
    <scope>NUCLEOTIDE SEQUENCE</scope>
    <source>
        <strain evidence="1">CBS 958.72</strain>
    </source>
</reference>
<dbReference type="AlphaFoldDB" id="A0AAE0K438"/>
<keyword evidence="2" id="KW-1185">Reference proteome</keyword>
<dbReference type="EMBL" id="JAULSN010000006">
    <property type="protein sequence ID" value="KAK3369076.1"/>
    <property type="molecule type" value="Genomic_DNA"/>
</dbReference>
<accession>A0AAE0K438</accession>
<dbReference type="Proteomes" id="UP001287356">
    <property type="component" value="Unassembled WGS sequence"/>
</dbReference>